<feature type="region of interest" description="Disordered" evidence="1">
    <location>
        <begin position="1"/>
        <end position="51"/>
    </location>
</feature>
<reference evidence="2 3" key="1">
    <citation type="journal article" date="2014" name="Agronomy (Basel)">
        <title>A Draft Genome Sequence for Ensete ventricosum, the Drought-Tolerant Tree Against Hunger.</title>
        <authorList>
            <person name="Harrison J."/>
            <person name="Moore K.A."/>
            <person name="Paszkiewicz K."/>
            <person name="Jones T."/>
            <person name="Grant M."/>
            <person name="Ambacheew D."/>
            <person name="Muzemil S."/>
            <person name="Studholme D.J."/>
        </authorList>
    </citation>
    <scope>NUCLEOTIDE SEQUENCE [LARGE SCALE GENOMIC DNA]</scope>
</reference>
<organism evidence="2 3">
    <name type="scientific">Ensete ventricosum</name>
    <name type="common">Abyssinian banana</name>
    <name type="synonym">Musa ensete</name>
    <dbReference type="NCBI Taxonomy" id="4639"/>
    <lineage>
        <taxon>Eukaryota</taxon>
        <taxon>Viridiplantae</taxon>
        <taxon>Streptophyta</taxon>
        <taxon>Embryophyta</taxon>
        <taxon>Tracheophyta</taxon>
        <taxon>Spermatophyta</taxon>
        <taxon>Magnoliopsida</taxon>
        <taxon>Liliopsida</taxon>
        <taxon>Zingiberales</taxon>
        <taxon>Musaceae</taxon>
        <taxon>Ensete</taxon>
    </lineage>
</organism>
<comment type="caution">
    <text evidence="2">The sequence shown here is derived from an EMBL/GenBank/DDBJ whole genome shotgun (WGS) entry which is preliminary data.</text>
</comment>
<feature type="compositionally biased region" description="Polar residues" evidence="1">
    <location>
        <begin position="30"/>
        <end position="44"/>
    </location>
</feature>
<dbReference type="AlphaFoldDB" id="A0A427ARU1"/>
<protein>
    <submittedName>
        <fullName evidence="2">Uncharacterized protein</fullName>
    </submittedName>
</protein>
<proteinExistence type="predicted"/>
<sequence>MIVAMKLQPDDGPRSILGISPGSDDAVGSRRSSLGDSPKGSGSTLGRRREITGRRPEDSLYECRRLLDWWELEGWFRITVDDSNEFGGFGDRYLGLEGWLRVAVLVQQDMPKGNAAGFFVKE</sequence>
<evidence type="ECO:0000313" key="3">
    <source>
        <dbReference type="Proteomes" id="UP000287651"/>
    </source>
</evidence>
<dbReference type="EMBL" id="AMZH03001546">
    <property type="protein sequence ID" value="RRT78938.1"/>
    <property type="molecule type" value="Genomic_DNA"/>
</dbReference>
<name>A0A427ARU1_ENSVE</name>
<accession>A0A427ARU1</accession>
<dbReference type="Proteomes" id="UP000287651">
    <property type="component" value="Unassembled WGS sequence"/>
</dbReference>
<gene>
    <name evidence="2" type="ORF">B296_00000268</name>
</gene>
<evidence type="ECO:0000313" key="2">
    <source>
        <dbReference type="EMBL" id="RRT78938.1"/>
    </source>
</evidence>
<evidence type="ECO:0000256" key="1">
    <source>
        <dbReference type="SAM" id="MobiDB-lite"/>
    </source>
</evidence>